<sequence>MNTNFFNQIAQMQIIGDLHITIAKGAEDRLIVLVMLQNESCGDGAKHSIPPLNLRGTAEELDEGFFSNITAPIESASGLMVDMDGYMKQLEHTKKQSAMEKEKEDKHKKEQQAKDKKFSDAMNRADQLEREGRFREAWIKVPEIHEFPLKAEQIRKRKSELSAKFSPDLFGSTAQTAEPEPPREALFPEHAHDGTQDPEMQEEDIYEQEVEAEEMEYWEEDPEEQA</sequence>
<evidence type="ECO:0000259" key="2">
    <source>
        <dbReference type="Pfam" id="PF19556"/>
    </source>
</evidence>
<feature type="domain" description="ParB-related ThiF-related cassette protein E" evidence="2">
    <location>
        <begin position="1"/>
        <end position="173"/>
    </location>
</feature>
<evidence type="ECO:0000256" key="1">
    <source>
        <dbReference type="SAM" id="MobiDB-lite"/>
    </source>
</evidence>
<accession>A0ABV6BQU5</accession>
<name>A0ABV6BQU5_9FLAO</name>
<evidence type="ECO:0000313" key="3">
    <source>
        <dbReference type="EMBL" id="MFC0077809.1"/>
    </source>
</evidence>
<organism evidence="3 4">
    <name type="scientific">Flavobacterium procerum</name>
    <dbReference type="NCBI Taxonomy" id="1455569"/>
    <lineage>
        <taxon>Bacteria</taxon>
        <taxon>Pseudomonadati</taxon>
        <taxon>Bacteroidota</taxon>
        <taxon>Flavobacteriia</taxon>
        <taxon>Flavobacteriales</taxon>
        <taxon>Flavobacteriaceae</taxon>
        <taxon>Flavobacterium</taxon>
    </lineage>
</organism>
<feature type="region of interest" description="Disordered" evidence="1">
    <location>
        <begin position="163"/>
        <end position="226"/>
    </location>
</feature>
<dbReference type="Pfam" id="PF19556">
    <property type="entry name" value="PRTRC_E"/>
    <property type="match status" value="1"/>
</dbReference>
<reference evidence="3 4" key="1">
    <citation type="submission" date="2024-09" db="EMBL/GenBank/DDBJ databases">
        <authorList>
            <person name="Sun Q."/>
            <person name="Mori K."/>
        </authorList>
    </citation>
    <scope>NUCLEOTIDE SEQUENCE [LARGE SCALE GENOMIC DNA]</scope>
    <source>
        <strain evidence="3 4">CGMCC 1.12926</strain>
    </source>
</reference>
<feature type="compositionally biased region" description="Acidic residues" evidence="1">
    <location>
        <begin position="199"/>
        <end position="226"/>
    </location>
</feature>
<evidence type="ECO:0000313" key="4">
    <source>
        <dbReference type="Proteomes" id="UP001589734"/>
    </source>
</evidence>
<gene>
    <name evidence="3" type="ORF">ACFFLS_12230</name>
</gene>
<feature type="compositionally biased region" description="Basic and acidic residues" evidence="1">
    <location>
        <begin position="180"/>
        <end position="195"/>
    </location>
</feature>
<dbReference type="NCBIfam" id="TIGR03741">
    <property type="entry name" value="PRTRC_E"/>
    <property type="match status" value="1"/>
</dbReference>
<dbReference type="InterPro" id="IPR022273">
    <property type="entry name" value="PRTRC_protein-E"/>
</dbReference>
<feature type="region of interest" description="Disordered" evidence="1">
    <location>
        <begin position="93"/>
        <end position="122"/>
    </location>
</feature>
<dbReference type="RefSeq" id="WP_379686561.1">
    <property type="nucleotide sequence ID" value="NZ_JBHLYW010000009.1"/>
</dbReference>
<feature type="compositionally biased region" description="Basic and acidic residues" evidence="1">
    <location>
        <begin position="93"/>
        <end position="119"/>
    </location>
</feature>
<comment type="caution">
    <text evidence="3">The sequence shown here is derived from an EMBL/GenBank/DDBJ whole genome shotgun (WGS) entry which is preliminary data.</text>
</comment>
<proteinExistence type="predicted"/>
<dbReference type="Proteomes" id="UP001589734">
    <property type="component" value="Unassembled WGS sequence"/>
</dbReference>
<dbReference type="EMBL" id="JBHLYW010000009">
    <property type="protein sequence ID" value="MFC0077809.1"/>
    <property type="molecule type" value="Genomic_DNA"/>
</dbReference>
<keyword evidence="4" id="KW-1185">Reference proteome</keyword>
<protein>
    <submittedName>
        <fullName evidence="3">PRTRC system protein E</fullName>
    </submittedName>
</protein>